<accession>A0AAV0XWR5</accession>
<dbReference type="AlphaFoldDB" id="A0AAV0XWR5"/>
<evidence type="ECO:0000313" key="4">
    <source>
        <dbReference type="Proteomes" id="UP001160148"/>
    </source>
</evidence>
<organism evidence="3 4">
    <name type="scientific">Macrosiphum euphorbiae</name>
    <name type="common">potato aphid</name>
    <dbReference type="NCBI Taxonomy" id="13131"/>
    <lineage>
        <taxon>Eukaryota</taxon>
        <taxon>Metazoa</taxon>
        <taxon>Ecdysozoa</taxon>
        <taxon>Arthropoda</taxon>
        <taxon>Hexapoda</taxon>
        <taxon>Insecta</taxon>
        <taxon>Pterygota</taxon>
        <taxon>Neoptera</taxon>
        <taxon>Paraneoptera</taxon>
        <taxon>Hemiptera</taxon>
        <taxon>Sternorrhyncha</taxon>
        <taxon>Aphidomorpha</taxon>
        <taxon>Aphidoidea</taxon>
        <taxon>Aphididae</taxon>
        <taxon>Macrosiphini</taxon>
        <taxon>Macrosiphum</taxon>
    </lineage>
</organism>
<feature type="region of interest" description="Disordered" evidence="1">
    <location>
        <begin position="101"/>
        <end position="130"/>
    </location>
</feature>
<keyword evidence="2" id="KW-1133">Transmembrane helix</keyword>
<comment type="caution">
    <text evidence="3">The sequence shown here is derived from an EMBL/GenBank/DDBJ whole genome shotgun (WGS) entry which is preliminary data.</text>
</comment>
<dbReference type="GO" id="GO:0034976">
    <property type="term" value="P:response to endoplasmic reticulum stress"/>
    <property type="evidence" value="ECO:0007669"/>
    <property type="project" value="TreeGrafter"/>
</dbReference>
<dbReference type="Pfam" id="PF09746">
    <property type="entry name" value="Membralin"/>
    <property type="match status" value="1"/>
</dbReference>
<reference evidence="3 4" key="1">
    <citation type="submission" date="2023-01" db="EMBL/GenBank/DDBJ databases">
        <authorList>
            <person name="Whitehead M."/>
        </authorList>
    </citation>
    <scope>NUCLEOTIDE SEQUENCE [LARGE SCALE GENOMIC DNA]</scope>
</reference>
<keyword evidence="2" id="KW-0472">Membrane</keyword>
<proteinExistence type="predicted"/>
<evidence type="ECO:0000256" key="2">
    <source>
        <dbReference type="SAM" id="Phobius"/>
    </source>
</evidence>
<keyword evidence="2" id="KW-0812">Transmembrane</keyword>
<dbReference type="GO" id="GO:1904294">
    <property type="term" value="P:positive regulation of ERAD pathway"/>
    <property type="evidence" value="ECO:0007669"/>
    <property type="project" value="TreeGrafter"/>
</dbReference>
<feature type="transmembrane region" description="Helical" evidence="2">
    <location>
        <begin position="12"/>
        <end position="30"/>
    </location>
</feature>
<protein>
    <submittedName>
        <fullName evidence="3">Uncharacterized protein</fullName>
    </submittedName>
</protein>
<dbReference type="EMBL" id="CARXXK010001085">
    <property type="protein sequence ID" value="CAI6373084.1"/>
    <property type="molecule type" value="Genomic_DNA"/>
</dbReference>
<dbReference type="PANTHER" id="PTHR21650">
    <property type="entry name" value="MEMBRALIN/KINETOCHORE PROTEIN NUF2"/>
    <property type="match status" value="1"/>
</dbReference>
<dbReference type="GO" id="GO:0005783">
    <property type="term" value="C:endoplasmic reticulum"/>
    <property type="evidence" value="ECO:0007669"/>
    <property type="project" value="TreeGrafter"/>
</dbReference>
<keyword evidence="4" id="KW-1185">Reference proteome</keyword>
<dbReference type="PANTHER" id="PTHR21650:SF4">
    <property type="entry name" value="MEMBRALIN"/>
    <property type="match status" value="1"/>
</dbReference>
<dbReference type="Proteomes" id="UP001160148">
    <property type="component" value="Unassembled WGS sequence"/>
</dbReference>
<evidence type="ECO:0000256" key="1">
    <source>
        <dbReference type="SAM" id="MobiDB-lite"/>
    </source>
</evidence>
<gene>
    <name evidence="3" type="ORF">MEUPH1_LOCUS26879</name>
</gene>
<evidence type="ECO:0000313" key="3">
    <source>
        <dbReference type="EMBL" id="CAI6373084.1"/>
    </source>
</evidence>
<dbReference type="InterPro" id="IPR019144">
    <property type="entry name" value="Membralin"/>
</dbReference>
<name>A0AAV0XWR5_9HEMI</name>
<sequence length="130" mass="15899">MSEMFNDITTAFYVILIVCLADQYVMYFCNSPIAQKHWQKFFYLYHFSFYAYHFRFNGQFSKLPLICSWLFIQHSMVYFYHHYELDVLDVLQRTERLHRRQQLSVHRRRLRQPTGGEQTGPESEPEEPED</sequence>
<feature type="compositionally biased region" description="Basic residues" evidence="1">
    <location>
        <begin position="101"/>
        <end position="111"/>
    </location>
</feature>